<feature type="binding site" evidence="14">
    <location>
        <position position="173"/>
    </location>
    <ligand>
        <name>Zn(2+)</name>
        <dbReference type="ChEBI" id="CHEBI:29105"/>
        <label>2</label>
    </ligand>
</feature>
<dbReference type="GO" id="GO:0005737">
    <property type="term" value="C:cytoplasm"/>
    <property type="evidence" value="ECO:0007669"/>
    <property type="project" value="UniProtKB-SubCell"/>
</dbReference>
<dbReference type="STRING" id="1941349.STSP1_01936"/>
<evidence type="ECO:0000256" key="5">
    <source>
        <dbReference type="ARBA" id="ARBA00022723"/>
    </source>
</evidence>
<dbReference type="GO" id="GO:0005524">
    <property type="term" value="F:ATP binding"/>
    <property type="evidence" value="ECO:0007669"/>
    <property type="project" value="InterPro"/>
</dbReference>
<dbReference type="SUPFAM" id="SSF49493">
    <property type="entry name" value="HSP40/DnaJ peptide-binding domain"/>
    <property type="match status" value="2"/>
</dbReference>
<dbReference type="Pfam" id="PF00684">
    <property type="entry name" value="DnaJ_CXXCXGXG"/>
    <property type="match status" value="1"/>
</dbReference>
<keyword evidence="9 14" id="KW-0346">Stress response</keyword>
<dbReference type="HAMAP" id="MF_01152">
    <property type="entry name" value="DnaJ"/>
    <property type="match status" value="1"/>
</dbReference>
<comment type="cofactor">
    <cofactor evidence="14">
        <name>Zn(2+)</name>
        <dbReference type="ChEBI" id="CHEBI:29105"/>
    </cofactor>
    <text evidence="14">Binds 2 Zn(2+) ions per monomer.</text>
</comment>
<accession>A0A1W6LP04</accession>
<evidence type="ECO:0000256" key="10">
    <source>
        <dbReference type="ARBA" id="ARBA00023186"/>
    </source>
</evidence>
<dbReference type="FunFam" id="2.10.230.10:FF:000002">
    <property type="entry name" value="Molecular chaperone DnaJ"/>
    <property type="match status" value="1"/>
</dbReference>
<dbReference type="InterPro" id="IPR001305">
    <property type="entry name" value="HSP_DnaJ_Cys-rich_dom"/>
</dbReference>
<evidence type="ECO:0000256" key="4">
    <source>
        <dbReference type="ARBA" id="ARBA00022705"/>
    </source>
</evidence>
<dbReference type="InterPro" id="IPR012724">
    <property type="entry name" value="DnaJ"/>
</dbReference>
<comment type="domain">
    <text evidence="14">The J domain is necessary and sufficient to stimulate DnaK ATPase activity. Zinc center 1 plays an important role in the autonomous, DnaK-independent chaperone activity of DnaJ. Zinc center 2 is essential for interaction with DnaK and for DnaJ activity.</text>
</comment>
<dbReference type="GO" id="GO:0031072">
    <property type="term" value="F:heat shock protein binding"/>
    <property type="evidence" value="ECO:0007669"/>
    <property type="project" value="InterPro"/>
</dbReference>
<dbReference type="InterPro" id="IPR036869">
    <property type="entry name" value="J_dom_sf"/>
</dbReference>
<feature type="repeat" description="CXXCXGXG motif" evidence="14">
    <location>
        <begin position="156"/>
        <end position="163"/>
    </location>
</feature>
<dbReference type="NCBIfam" id="NF008035">
    <property type="entry name" value="PRK10767.1"/>
    <property type="match status" value="1"/>
</dbReference>
<feature type="repeat" description="CXXCXGXG motif" evidence="14">
    <location>
        <begin position="197"/>
        <end position="204"/>
    </location>
</feature>
<feature type="binding site" evidence="14">
    <location>
        <position position="156"/>
    </location>
    <ligand>
        <name>Zn(2+)</name>
        <dbReference type="ChEBI" id="CHEBI:29105"/>
        <label>1</label>
    </ligand>
</feature>
<dbReference type="GO" id="GO:0042026">
    <property type="term" value="P:protein refolding"/>
    <property type="evidence" value="ECO:0007669"/>
    <property type="project" value="TreeGrafter"/>
</dbReference>
<feature type="binding site" evidence="14">
    <location>
        <position position="197"/>
    </location>
    <ligand>
        <name>Zn(2+)</name>
        <dbReference type="ChEBI" id="CHEBI:29105"/>
        <label>2</label>
    </ligand>
</feature>
<dbReference type="Gene3D" id="2.60.260.20">
    <property type="entry name" value="Urease metallochaperone UreE, N-terminal domain"/>
    <property type="match status" value="2"/>
</dbReference>
<dbReference type="Gene3D" id="1.10.287.110">
    <property type="entry name" value="DnaJ domain"/>
    <property type="match status" value="1"/>
</dbReference>
<feature type="repeat" description="CXXCXGXG motif" evidence="14">
    <location>
        <begin position="173"/>
        <end position="180"/>
    </location>
</feature>
<name>A0A1W6LP04_9BACT</name>
<dbReference type="AlphaFoldDB" id="A0A1W6LP04"/>
<dbReference type="Pfam" id="PF01556">
    <property type="entry name" value="DnaJ_C"/>
    <property type="match status" value="1"/>
</dbReference>
<dbReference type="SUPFAM" id="SSF46565">
    <property type="entry name" value="Chaperone J-domain"/>
    <property type="match status" value="1"/>
</dbReference>
<dbReference type="OrthoDB" id="9779889at2"/>
<dbReference type="SUPFAM" id="SSF57938">
    <property type="entry name" value="DnaJ/Hsp40 cysteine-rich domain"/>
    <property type="match status" value="1"/>
</dbReference>
<sequence length="385" mass="42131">MTKRDYYEILGVSKDASADEIKKAYRKLAVKYHPDKNKGDKEAEEKFKECAEAYEVLSNPEKRKKYDQFGHEGLRGSGVHDYSNMNVDDIFSNFGDIFGDIFGGGFSSGFGGGFGRRANPNAPRKGLDLETSVELTLEEASKESKRTIDFTRQDKCDKCGGSGCEPGTNPKTCPTCGGNGQVSTTRMGGFFQTISTCPNCKGTGKVISNPCSKCKGSGRMPVKRKVTVKIPAGIHEGQAVRVAGEGEPGVNGGPNGDLYCYVDIKKHPFLVRDGNDLIAVVPVSFTQAALGAKIDVPSLEGRKQLTIPAGTQYGDVFRIKGQGMPDLRSSRKGDELVRVTVEIPKKLKPKQEQLLNDFAQTEDKHVSPERDNFFKKLKDYFGNKK</sequence>
<evidence type="ECO:0000256" key="8">
    <source>
        <dbReference type="ARBA" id="ARBA00022833"/>
    </source>
</evidence>
<feature type="binding site" evidence="14">
    <location>
        <position position="200"/>
    </location>
    <ligand>
        <name>Zn(2+)</name>
        <dbReference type="ChEBI" id="CHEBI:29105"/>
        <label>2</label>
    </ligand>
</feature>
<dbReference type="FunFam" id="1.10.287.110:FF:000034">
    <property type="entry name" value="Chaperone protein DnaJ"/>
    <property type="match status" value="1"/>
</dbReference>
<dbReference type="InterPro" id="IPR008971">
    <property type="entry name" value="HSP40/DnaJ_pept-bd"/>
</dbReference>
<feature type="domain" description="CR-type" evidence="17">
    <location>
        <begin position="143"/>
        <end position="223"/>
    </location>
</feature>
<comment type="subunit">
    <text evidence="2 14">Homodimer.</text>
</comment>
<evidence type="ECO:0000259" key="17">
    <source>
        <dbReference type="PROSITE" id="PS51188"/>
    </source>
</evidence>
<dbReference type="CDD" id="cd10747">
    <property type="entry name" value="DnaJ_C"/>
    <property type="match status" value="1"/>
</dbReference>
<organism evidence="18 19">
    <name type="scientific">Sedimentisphaera salicampi</name>
    <dbReference type="NCBI Taxonomy" id="1941349"/>
    <lineage>
        <taxon>Bacteria</taxon>
        <taxon>Pseudomonadati</taxon>
        <taxon>Planctomycetota</taxon>
        <taxon>Phycisphaerae</taxon>
        <taxon>Sedimentisphaerales</taxon>
        <taxon>Sedimentisphaeraceae</taxon>
        <taxon>Sedimentisphaera</taxon>
    </lineage>
</organism>
<evidence type="ECO:0000256" key="1">
    <source>
        <dbReference type="ARBA" id="ARBA00004496"/>
    </source>
</evidence>
<dbReference type="InterPro" id="IPR002939">
    <property type="entry name" value="DnaJ_C"/>
</dbReference>
<feature type="binding site" evidence="14">
    <location>
        <position position="211"/>
    </location>
    <ligand>
        <name>Zn(2+)</name>
        <dbReference type="ChEBI" id="CHEBI:29105"/>
        <label>1</label>
    </ligand>
</feature>
<evidence type="ECO:0000256" key="11">
    <source>
        <dbReference type="ARBA" id="ARBA00053423"/>
    </source>
</evidence>
<dbReference type="CDD" id="cd10719">
    <property type="entry name" value="DnaJ_zf"/>
    <property type="match status" value="1"/>
</dbReference>
<evidence type="ECO:0000256" key="15">
    <source>
        <dbReference type="PROSITE-ProRule" id="PRU00546"/>
    </source>
</evidence>
<dbReference type="NCBIfam" id="TIGR02349">
    <property type="entry name" value="DnaJ_bact"/>
    <property type="match status" value="1"/>
</dbReference>
<evidence type="ECO:0000256" key="9">
    <source>
        <dbReference type="ARBA" id="ARBA00023016"/>
    </source>
</evidence>
<comment type="similarity">
    <text evidence="12 14">Belongs to the DnaJ family.</text>
</comment>
<keyword evidence="3 14" id="KW-0963">Cytoplasm</keyword>
<keyword evidence="5 14" id="KW-0479">Metal-binding</keyword>
<dbReference type="GO" id="GO:0051082">
    <property type="term" value="F:unfolded protein binding"/>
    <property type="evidence" value="ECO:0007669"/>
    <property type="project" value="UniProtKB-UniRule"/>
</dbReference>
<dbReference type="PANTHER" id="PTHR43096">
    <property type="entry name" value="DNAJ HOMOLOG 1, MITOCHONDRIAL-RELATED"/>
    <property type="match status" value="1"/>
</dbReference>
<dbReference type="FunFam" id="2.60.260.20:FF:000004">
    <property type="entry name" value="Molecular chaperone DnaJ"/>
    <property type="match status" value="1"/>
</dbReference>
<dbReference type="PROSITE" id="PS50076">
    <property type="entry name" value="DNAJ_2"/>
    <property type="match status" value="1"/>
</dbReference>
<evidence type="ECO:0000259" key="16">
    <source>
        <dbReference type="PROSITE" id="PS50076"/>
    </source>
</evidence>
<dbReference type="Gene3D" id="2.10.230.10">
    <property type="entry name" value="Heat shock protein DnaJ, cysteine-rich domain"/>
    <property type="match status" value="1"/>
</dbReference>
<keyword evidence="10 14" id="KW-0143">Chaperone</keyword>
<dbReference type="PANTHER" id="PTHR43096:SF48">
    <property type="entry name" value="CHAPERONE PROTEIN DNAJ"/>
    <property type="match status" value="1"/>
</dbReference>
<evidence type="ECO:0000256" key="7">
    <source>
        <dbReference type="ARBA" id="ARBA00022771"/>
    </source>
</evidence>
<dbReference type="EMBL" id="CP021023">
    <property type="protein sequence ID" value="ARN57525.1"/>
    <property type="molecule type" value="Genomic_DNA"/>
</dbReference>
<keyword evidence="8 14" id="KW-0862">Zinc</keyword>
<feature type="binding site" evidence="14">
    <location>
        <position position="176"/>
    </location>
    <ligand>
        <name>Zn(2+)</name>
        <dbReference type="ChEBI" id="CHEBI:29105"/>
        <label>2</label>
    </ligand>
</feature>
<evidence type="ECO:0000256" key="3">
    <source>
        <dbReference type="ARBA" id="ARBA00022490"/>
    </source>
</evidence>
<dbReference type="GO" id="GO:0008270">
    <property type="term" value="F:zinc ion binding"/>
    <property type="evidence" value="ECO:0007669"/>
    <property type="project" value="UniProtKB-UniRule"/>
</dbReference>
<reference evidence="19" key="1">
    <citation type="submission" date="2017-04" db="EMBL/GenBank/DDBJ databases">
        <title>Comparative genomics and description of representatives of a novel lineage of planctomycetes thriving in anoxic sediments.</title>
        <authorList>
            <person name="Spring S."/>
            <person name="Bunk B."/>
            <person name="Sproer C."/>
        </authorList>
    </citation>
    <scope>NUCLEOTIDE SEQUENCE [LARGE SCALE GENOMIC DNA]</scope>
    <source>
        <strain evidence="19">ST-PulAB-D4</strain>
    </source>
</reference>
<comment type="subcellular location">
    <subcellularLocation>
        <location evidence="1 14">Cytoplasm</location>
    </subcellularLocation>
</comment>
<dbReference type="InterPro" id="IPR001623">
    <property type="entry name" value="DnaJ_domain"/>
</dbReference>
<dbReference type="InterPro" id="IPR036410">
    <property type="entry name" value="HSP_DnaJ_Cys-rich_dom_sf"/>
</dbReference>
<dbReference type="PROSITE" id="PS51188">
    <property type="entry name" value="ZF_CR"/>
    <property type="match status" value="1"/>
</dbReference>
<proteinExistence type="inferred from homology"/>
<comment type="function">
    <text evidence="11 14">Participates actively in the response to hyperosmotic and heat shock by preventing the aggregation of stress-denatured proteins and by disaggregating proteins, also in an autonomous, DnaK-independent fashion. Unfolded proteins bind initially to DnaJ; upon interaction with the DnaJ-bound protein, DnaK hydrolyzes its bound ATP, resulting in the formation of a stable complex. GrpE releases ADP from DnaK; ATP binding to DnaK triggers the release of the substrate protein, thus completing the reaction cycle. Several rounds of ATP-dependent interactions between DnaJ, DnaK and GrpE are required for fully efficient folding. Also involved, together with DnaK and GrpE, in the DNA replication of plasmids through activation of initiation proteins.</text>
</comment>
<keyword evidence="6 14" id="KW-0677">Repeat</keyword>
<keyword evidence="4 14" id="KW-0235">DNA replication</keyword>
<feature type="domain" description="J" evidence="16">
    <location>
        <begin position="5"/>
        <end position="70"/>
    </location>
</feature>
<evidence type="ECO:0000256" key="2">
    <source>
        <dbReference type="ARBA" id="ARBA00011738"/>
    </source>
</evidence>
<evidence type="ECO:0000256" key="14">
    <source>
        <dbReference type="HAMAP-Rule" id="MF_01152"/>
    </source>
</evidence>
<dbReference type="GO" id="GO:0006260">
    <property type="term" value="P:DNA replication"/>
    <property type="evidence" value="ECO:0007669"/>
    <property type="project" value="UniProtKB-KW"/>
</dbReference>
<protein>
    <recommendedName>
        <fullName evidence="13 14">Chaperone protein DnaJ</fullName>
    </recommendedName>
</protein>
<dbReference type="PRINTS" id="PR00625">
    <property type="entry name" value="JDOMAIN"/>
</dbReference>
<dbReference type="KEGG" id="pbp:STSP1_01936"/>
<dbReference type="RefSeq" id="WP_085756161.1">
    <property type="nucleotide sequence ID" value="NZ_CP021023.1"/>
</dbReference>
<keyword evidence="7 14" id="KW-0863">Zinc-finger</keyword>
<feature type="repeat" description="CXXCXGXG motif" evidence="14">
    <location>
        <begin position="211"/>
        <end position="218"/>
    </location>
</feature>
<evidence type="ECO:0000256" key="13">
    <source>
        <dbReference type="ARBA" id="ARBA00067609"/>
    </source>
</evidence>
<gene>
    <name evidence="18" type="primary">dnaJ_2</name>
    <name evidence="14" type="synonym">dnaJ</name>
    <name evidence="18" type="ORF">STSP1_01936</name>
</gene>
<dbReference type="Proteomes" id="UP000193334">
    <property type="component" value="Chromosome"/>
</dbReference>
<evidence type="ECO:0000256" key="12">
    <source>
        <dbReference type="ARBA" id="ARBA00061004"/>
    </source>
</evidence>
<keyword evidence="19" id="KW-1185">Reference proteome</keyword>
<dbReference type="Pfam" id="PF00226">
    <property type="entry name" value="DnaJ"/>
    <property type="match status" value="1"/>
</dbReference>
<dbReference type="GO" id="GO:0009408">
    <property type="term" value="P:response to heat"/>
    <property type="evidence" value="ECO:0007669"/>
    <property type="project" value="InterPro"/>
</dbReference>
<dbReference type="CDD" id="cd06257">
    <property type="entry name" value="DnaJ"/>
    <property type="match status" value="1"/>
</dbReference>
<evidence type="ECO:0000256" key="6">
    <source>
        <dbReference type="ARBA" id="ARBA00022737"/>
    </source>
</evidence>
<feature type="binding site" evidence="14">
    <location>
        <position position="159"/>
    </location>
    <ligand>
        <name>Zn(2+)</name>
        <dbReference type="ChEBI" id="CHEBI:29105"/>
        <label>1</label>
    </ligand>
</feature>
<feature type="zinc finger region" description="CR-type" evidence="15">
    <location>
        <begin position="143"/>
        <end position="223"/>
    </location>
</feature>
<evidence type="ECO:0000313" key="19">
    <source>
        <dbReference type="Proteomes" id="UP000193334"/>
    </source>
</evidence>
<evidence type="ECO:0000313" key="18">
    <source>
        <dbReference type="EMBL" id="ARN57525.1"/>
    </source>
</evidence>
<feature type="binding site" evidence="14">
    <location>
        <position position="214"/>
    </location>
    <ligand>
        <name>Zn(2+)</name>
        <dbReference type="ChEBI" id="CHEBI:29105"/>
        <label>1</label>
    </ligand>
</feature>
<dbReference type="SMART" id="SM00271">
    <property type="entry name" value="DnaJ"/>
    <property type="match status" value="1"/>
</dbReference>